<accession>A0AAE1RBF7</accession>
<keyword evidence="2" id="KW-1185">Reference proteome</keyword>
<dbReference type="EMBL" id="JAVYJV010000018">
    <property type="protein sequence ID" value="KAK4348126.1"/>
    <property type="molecule type" value="Genomic_DNA"/>
</dbReference>
<gene>
    <name evidence="1" type="ORF">RND71_034465</name>
</gene>
<comment type="caution">
    <text evidence="1">The sequence shown here is derived from an EMBL/GenBank/DDBJ whole genome shotgun (WGS) entry which is preliminary data.</text>
</comment>
<name>A0AAE1RBF7_9SOLA</name>
<protein>
    <submittedName>
        <fullName evidence="1">Uncharacterized protein</fullName>
    </submittedName>
</protein>
<sequence>MLRGPFIYNKVREVILHTLGKKYKSSSVDRTPAQKSKVGEYDDDTSQFNATEQMENRFGVTESASQSNQIQTYAEQTWNFSCVTDRDRVPPESSSLDRIRKSLHTTLSHTFGEIGGRSSQLRISTKAAHGKGLYSELCDIYAPFLGILCERHYDIGSIGLISL</sequence>
<reference evidence="1" key="1">
    <citation type="submission" date="2023-12" db="EMBL/GenBank/DDBJ databases">
        <title>Genome assembly of Anisodus tanguticus.</title>
        <authorList>
            <person name="Wang Y.-J."/>
        </authorList>
    </citation>
    <scope>NUCLEOTIDE SEQUENCE</scope>
    <source>
        <strain evidence="1">KB-2021</strain>
        <tissue evidence="1">Leaf</tissue>
    </source>
</reference>
<evidence type="ECO:0000313" key="1">
    <source>
        <dbReference type="EMBL" id="KAK4348126.1"/>
    </source>
</evidence>
<evidence type="ECO:0000313" key="2">
    <source>
        <dbReference type="Proteomes" id="UP001291623"/>
    </source>
</evidence>
<organism evidence="1 2">
    <name type="scientific">Anisodus tanguticus</name>
    <dbReference type="NCBI Taxonomy" id="243964"/>
    <lineage>
        <taxon>Eukaryota</taxon>
        <taxon>Viridiplantae</taxon>
        <taxon>Streptophyta</taxon>
        <taxon>Embryophyta</taxon>
        <taxon>Tracheophyta</taxon>
        <taxon>Spermatophyta</taxon>
        <taxon>Magnoliopsida</taxon>
        <taxon>eudicotyledons</taxon>
        <taxon>Gunneridae</taxon>
        <taxon>Pentapetalae</taxon>
        <taxon>asterids</taxon>
        <taxon>lamiids</taxon>
        <taxon>Solanales</taxon>
        <taxon>Solanaceae</taxon>
        <taxon>Solanoideae</taxon>
        <taxon>Hyoscyameae</taxon>
        <taxon>Anisodus</taxon>
    </lineage>
</organism>
<dbReference type="Proteomes" id="UP001291623">
    <property type="component" value="Unassembled WGS sequence"/>
</dbReference>
<dbReference type="AlphaFoldDB" id="A0AAE1RBF7"/>
<proteinExistence type="predicted"/>